<evidence type="ECO:0000256" key="3">
    <source>
        <dbReference type="ARBA" id="ARBA00022692"/>
    </source>
</evidence>
<evidence type="ECO:0000256" key="1">
    <source>
        <dbReference type="ARBA" id="ARBA00004571"/>
    </source>
</evidence>
<feature type="signal peptide" evidence="6">
    <location>
        <begin position="1"/>
        <end position="22"/>
    </location>
</feature>
<reference evidence="8 9" key="3">
    <citation type="journal article" date="2008" name="Appl. Environ. Microbiol.">
        <title>Identification of mobile elements and pseudogenes in the Shewanella oneidensis MR-1 genome.</title>
        <authorList>
            <person name="Romine M.F."/>
            <person name="Carlson T.S."/>
            <person name="Norbeck A.D."/>
            <person name="McCue L.A."/>
            <person name="Lipton M.S."/>
        </authorList>
    </citation>
    <scope>NUCLEOTIDE SEQUENCE [LARGE SCALE GENOMIC DNA]</scope>
    <source>
        <strain evidence="9">ATCC 700550 / JCM 31522 / CIP 106686 / LMG 19005 / NCIMB 14063 / MR-1</strain>
    </source>
</reference>
<evidence type="ECO:0000256" key="6">
    <source>
        <dbReference type="SAM" id="SignalP"/>
    </source>
</evidence>
<evidence type="ECO:0000259" key="7">
    <source>
        <dbReference type="Pfam" id="PF13505"/>
    </source>
</evidence>
<reference evidence="8 9" key="1">
    <citation type="journal article" date="2002" name="Nat. Biotechnol.">
        <title>Genome sequence of the dissimilatory metal ion-reducing bacterium Shewanella oneidensis.</title>
        <authorList>
            <person name="Heidelberg J.F."/>
            <person name="Paulsen I.T."/>
            <person name="Nelson K.E."/>
            <person name="Gaidos E.J."/>
            <person name="Nelson W.C."/>
            <person name="Read T.D."/>
            <person name="Eisen J.A."/>
            <person name="Seshadri R."/>
            <person name="Ward N."/>
            <person name="Methe B."/>
            <person name="Clayton R.A."/>
            <person name="Meyer T."/>
            <person name="Tsapin A."/>
            <person name="Scott J."/>
            <person name="Beanan M."/>
            <person name="Brinkac L."/>
            <person name="Daugherty S."/>
            <person name="DeBoy R.T."/>
            <person name="Dodson R.J."/>
            <person name="Durkin A.S."/>
            <person name="Haft D.H."/>
            <person name="Kolonay J.F."/>
            <person name="Madupu R."/>
            <person name="Peterson J.D."/>
            <person name="Umayam L.A."/>
            <person name="White O."/>
            <person name="Wolf A.M."/>
            <person name="Vamathevan J."/>
            <person name="Weidman J."/>
            <person name="Impraim M."/>
            <person name="Lee K."/>
            <person name="Berry K."/>
            <person name="Lee C."/>
            <person name="Mueller J."/>
            <person name="Khouri H."/>
            <person name="Gill J."/>
            <person name="Utterback T.R."/>
            <person name="McDonald L.A."/>
            <person name="Feldblyum T.V."/>
            <person name="Smith H.O."/>
            <person name="Venter J.C."/>
            <person name="Nealson K.H."/>
            <person name="Fraser C.M."/>
        </authorList>
    </citation>
    <scope>NUCLEOTIDE SEQUENCE [LARGE SCALE GENOMIC DNA]</scope>
    <source>
        <strain evidence="9">ATCC 700550 / JCM 31522 / CIP 106686 / LMG 19005 / NCIMB 14063 / MR-1</strain>
    </source>
</reference>
<keyword evidence="3" id="KW-0812">Transmembrane</keyword>
<protein>
    <submittedName>
        <fullName evidence="8">Autotransporter</fullName>
    </submittedName>
</protein>
<dbReference type="RefSeq" id="WP_011074102.1">
    <property type="nucleotide sequence ID" value="NC_004347.2"/>
</dbReference>
<dbReference type="InterPro" id="IPR027385">
    <property type="entry name" value="Beta-barrel_OMP"/>
</dbReference>
<dbReference type="DNASU" id="1172067"/>
<evidence type="ECO:0000313" key="8">
    <source>
        <dbReference type="EMBL" id="AAN57438.1"/>
    </source>
</evidence>
<dbReference type="KEGG" id="son:SO_4473"/>
<dbReference type="InterPro" id="IPR051723">
    <property type="entry name" value="Bact_OM_Invasion-Related"/>
</dbReference>
<evidence type="ECO:0000256" key="4">
    <source>
        <dbReference type="ARBA" id="ARBA00022729"/>
    </source>
</evidence>
<dbReference type="Proteomes" id="UP000008186">
    <property type="component" value="Chromosome"/>
</dbReference>
<comment type="subcellular location">
    <subcellularLocation>
        <location evidence="1">Cell outer membrane</location>
        <topology evidence="1">Multi-pass membrane protein</topology>
    </subcellularLocation>
</comment>
<dbReference type="STRING" id="211586.SO_4473"/>
<dbReference type="GO" id="GO:0009279">
    <property type="term" value="C:cell outer membrane"/>
    <property type="evidence" value="ECO:0007669"/>
    <property type="project" value="UniProtKB-SubCell"/>
</dbReference>
<dbReference type="OrthoDB" id="6265027at2"/>
<keyword evidence="5" id="KW-0472">Membrane</keyword>
<dbReference type="NCBIfam" id="TIGR01414">
    <property type="entry name" value="autotrans_barl"/>
    <property type="match status" value="1"/>
</dbReference>
<sequence length="188" mass="20086">MKKLSLVAGSLLSILVAGQALAATDTTGFYVGGALNRVTVDVLDDAETGTGFGVYGGYNFNEWFGLEANLFATGDLGDKDVDISAGALTFTPKFTLQINDMFSAYAKVGVASMAMNVDGDGFDEDFTGFGWTYGVGVNAAVTERLNVRLSYDVTSGDLDADHHYVNYVNVKDIDTDIKQLAIGVHYQF</sequence>
<evidence type="ECO:0000256" key="5">
    <source>
        <dbReference type="ARBA" id="ARBA00023136"/>
    </source>
</evidence>
<name>Q8E921_SHEON</name>
<keyword evidence="9" id="KW-1185">Reference proteome</keyword>
<dbReference type="BioCyc" id="SONE211586:G1GMP-4130-MONOMER"/>
<reference evidence="8 9" key="2">
    <citation type="journal article" date="2005" name="Proteomics">
        <title>Global detection and characterization of hypothetical proteins in Shewanella oneidensis MR-1 using LC-MS based proteomics.</title>
        <authorList>
            <person name="Elias D.A."/>
            <person name="Monroe M.E."/>
            <person name="Marshall M.J."/>
            <person name="Romine M.F."/>
            <person name="Belieav A.S."/>
            <person name="Fredrickson J.K."/>
            <person name="Anderson G.A."/>
            <person name="Smith R.D."/>
            <person name="Lipton M.S."/>
        </authorList>
    </citation>
    <scope>NUCLEOTIDE SEQUENCE [LARGE SCALE GENOMIC DNA]</scope>
    <source>
        <strain evidence="9">ATCC 700550 / JCM 31522 / CIP 106686 / LMG 19005 / NCIMB 14063 / MR-1</strain>
    </source>
</reference>
<feature type="chain" id="PRO_5004307892" evidence="6">
    <location>
        <begin position="23"/>
        <end position="188"/>
    </location>
</feature>
<dbReference type="PANTHER" id="PTHR35892">
    <property type="entry name" value="OUTER MEMBRANE PROTEIN PAGN-RELATED"/>
    <property type="match status" value="1"/>
</dbReference>
<dbReference type="EMBL" id="AE014299">
    <property type="protein sequence ID" value="AAN57438.1"/>
    <property type="molecule type" value="Genomic_DNA"/>
</dbReference>
<accession>Q8E921</accession>
<dbReference type="SUPFAM" id="SSF56925">
    <property type="entry name" value="OMPA-like"/>
    <property type="match status" value="1"/>
</dbReference>
<dbReference type="InterPro" id="IPR006315">
    <property type="entry name" value="OM_autotransptr_brl_dom"/>
</dbReference>
<keyword evidence="4 6" id="KW-0732">Signal</keyword>
<gene>
    <name evidence="8" type="ordered locus">SO_4473</name>
</gene>
<dbReference type="Pfam" id="PF13505">
    <property type="entry name" value="OMP_b-brl"/>
    <property type="match status" value="1"/>
</dbReference>
<evidence type="ECO:0000313" key="9">
    <source>
        <dbReference type="Proteomes" id="UP000008186"/>
    </source>
</evidence>
<keyword evidence="2" id="KW-1134">Transmembrane beta strand</keyword>
<dbReference type="HOGENOM" id="CLU_106646_1_0_6"/>
<reference evidence="8 9" key="4">
    <citation type="journal article" date="2011" name="BMC Genomics">
        <title>Genome-wide protein localization prediction strategies for gram negative bacteria.</title>
        <authorList>
            <person name="Romine M.F."/>
        </authorList>
    </citation>
    <scope>NUCLEOTIDE SEQUENCE [LARGE SCALE GENOMIC DNA]</scope>
    <source>
        <strain evidence="9">ATCC 700550 / JCM 31522 / CIP 106686 / LMG 19005 / NCIMB 14063 / MR-1</strain>
    </source>
</reference>
<dbReference type="InterPro" id="IPR011250">
    <property type="entry name" value="OMP/PagP_B-barrel"/>
</dbReference>
<dbReference type="Gene3D" id="2.40.160.20">
    <property type="match status" value="1"/>
</dbReference>
<feature type="domain" description="Outer membrane protein beta-barrel" evidence="7">
    <location>
        <begin position="9"/>
        <end position="188"/>
    </location>
</feature>
<organism evidence="8 9">
    <name type="scientific">Shewanella oneidensis (strain ATCC 700550 / JCM 31522 / CIP 106686 / LMG 19005 / NCIMB 14063 / MR-1)</name>
    <dbReference type="NCBI Taxonomy" id="211586"/>
    <lineage>
        <taxon>Bacteria</taxon>
        <taxon>Pseudomonadati</taxon>
        <taxon>Pseudomonadota</taxon>
        <taxon>Gammaproteobacteria</taxon>
        <taxon>Alteromonadales</taxon>
        <taxon>Shewanellaceae</taxon>
        <taxon>Shewanella</taxon>
    </lineage>
</organism>
<dbReference type="PaxDb" id="211586-SO_4473"/>
<dbReference type="eggNOG" id="COG3637">
    <property type="taxonomic scope" value="Bacteria"/>
</dbReference>
<proteinExistence type="predicted"/>
<dbReference type="PANTHER" id="PTHR35892:SF2">
    <property type="entry name" value="OUTER MEMBRANE PROTEIN PAGN"/>
    <property type="match status" value="1"/>
</dbReference>
<evidence type="ECO:0000256" key="2">
    <source>
        <dbReference type="ARBA" id="ARBA00022452"/>
    </source>
</evidence>
<dbReference type="AlphaFoldDB" id="Q8E921"/>
<dbReference type="PATRIC" id="fig|1028802.3.peg.1476"/>